<dbReference type="GO" id="GO:0016020">
    <property type="term" value="C:membrane"/>
    <property type="evidence" value="ECO:0007669"/>
    <property type="project" value="InterPro"/>
</dbReference>
<dbReference type="InterPro" id="IPR016167">
    <property type="entry name" value="FAD-bd_PCMH_sub1"/>
</dbReference>
<dbReference type="Gene3D" id="1.10.45.10">
    <property type="entry name" value="Vanillyl-alcohol Oxidase, Chain A, domain 4"/>
    <property type="match status" value="1"/>
</dbReference>
<dbReference type="Gene3D" id="3.30.70.2520">
    <property type="match status" value="1"/>
</dbReference>
<dbReference type="InterPro" id="IPR010031">
    <property type="entry name" value="FAD_lactone_oxidase-like"/>
</dbReference>
<dbReference type="Proteomes" id="UP000245466">
    <property type="component" value="Unassembled WGS sequence"/>
</dbReference>
<keyword evidence="1" id="KW-0274">FAD</keyword>
<dbReference type="OrthoDB" id="9800184at2"/>
<dbReference type="InterPro" id="IPR007173">
    <property type="entry name" value="ALO_C"/>
</dbReference>
<evidence type="ECO:0000256" key="2">
    <source>
        <dbReference type="ARBA" id="ARBA00023002"/>
    </source>
</evidence>
<organism evidence="4 5">
    <name type="scientific">Pontibacter virosus</name>
    <dbReference type="NCBI Taxonomy" id="1765052"/>
    <lineage>
        <taxon>Bacteria</taxon>
        <taxon>Pseudomonadati</taxon>
        <taxon>Bacteroidota</taxon>
        <taxon>Cytophagia</taxon>
        <taxon>Cytophagales</taxon>
        <taxon>Hymenobacteraceae</taxon>
        <taxon>Pontibacter</taxon>
    </lineage>
</organism>
<dbReference type="PIRSF" id="PIRSF000136">
    <property type="entry name" value="LGO_GLO"/>
    <property type="match status" value="1"/>
</dbReference>
<evidence type="ECO:0000259" key="3">
    <source>
        <dbReference type="PROSITE" id="PS51387"/>
    </source>
</evidence>
<sequence length="396" mass="45438">MAKEVTNWSGSLCFTPKQLLHPKSDKEIAKVVAKSAKEGRNVRVTGAQHSSSPLIETEDTLISLDKMQGLVSHDKEANEATIYAGMKVHKAGQELYKVGLAMHNTGDVDVQNVSGAIGTGTHGTGKKLQNLSTMLIGARLITASGDIIDKHIEDDPEFIRALRTSMGMLGIFSQIRLKLQPAFKLHRREWCTHIEQCMEHLDELIENNRNFDFYWYPRSDLAKLRTLNEPDQDIDDIPYATCVEDEQGWSHEVLPRERTLKFDEMEYALPAENGPACFEAVRKRVKEKHRKEVAWRVLYRTIAPDDAYLSPYHEGDSVTISLHHNAGLPFWDYFKDIEPIFREYGGRPHWGKKHTLTAKELQPLYPDWDKFQKIRKEMDPYGVFLTPYMRRLMGIE</sequence>
<dbReference type="SUPFAM" id="SSF56176">
    <property type="entry name" value="FAD-binding/transporter-associated domain-like"/>
    <property type="match status" value="1"/>
</dbReference>
<dbReference type="GO" id="GO:0071949">
    <property type="term" value="F:FAD binding"/>
    <property type="evidence" value="ECO:0007669"/>
    <property type="project" value="InterPro"/>
</dbReference>
<dbReference type="AlphaFoldDB" id="A0A2U1AY53"/>
<dbReference type="InterPro" id="IPR016166">
    <property type="entry name" value="FAD-bd_PCMH"/>
</dbReference>
<proteinExistence type="predicted"/>
<dbReference type="PANTHER" id="PTHR43762">
    <property type="entry name" value="L-GULONOLACTONE OXIDASE"/>
    <property type="match status" value="1"/>
</dbReference>
<evidence type="ECO:0000256" key="1">
    <source>
        <dbReference type="ARBA" id="ARBA00022827"/>
    </source>
</evidence>
<dbReference type="InterPro" id="IPR006094">
    <property type="entry name" value="Oxid_FAD_bind_N"/>
</dbReference>
<keyword evidence="1" id="KW-0285">Flavoprotein</keyword>
<dbReference type="Gene3D" id="3.30.465.10">
    <property type="match status" value="1"/>
</dbReference>
<evidence type="ECO:0000313" key="4">
    <source>
        <dbReference type="EMBL" id="PVY41366.1"/>
    </source>
</evidence>
<accession>A0A2U1AY53</accession>
<dbReference type="GO" id="GO:0003885">
    <property type="term" value="F:D-arabinono-1,4-lactone oxidase activity"/>
    <property type="evidence" value="ECO:0007669"/>
    <property type="project" value="InterPro"/>
</dbReference>
<dbReference type="Pfam" id="PF04030">
    <property type="entry name" value="ALO"/>
    <property type="match status" value="2"/>
</dbReference>
<dbReference type="InterPro" id="IPR036318">
    <property type="entry name" value="FAD-bd_PCMH-like_sf"/>
</dbReference>
<dbReference type="Gene3D" id="3.30.43.10">
    <property type="entry name" value="Uridine Diphospho-n-acetylenolpyruvylglucosamine Reductase, domain 2"/>
    <property type="match status" value="1"/>
</dbReference>
<dbReference type="EMBL" id="QEKI01000005">
    <property type="protein sequence ID" value="PVY41366.1"/>
    <property type="molecule type" value="Genomic_DNA"/>
</dbReference>
<dbReference type="RefSeq" id="WP_116543287.1">
    <property type="nucleotide sequence ID" value="NZ_QEKI01000005.1"/>
</dbReference>
<protein>
    <submittedName>
        <fullName evidence="4">FAD/FMN-containing dehydrogenase</fullName>
    </submittedName>
</protein>
<dbReference type="PANTHER" id="PTHR43762:SF1">
    <property type="entry name" value="D-ARABINONO-1,4-LACTONE OXIDASE"/>
    <property type="match status" value="1"/>
</dbReference>
<dbReference type="PROSITE" id="PS51387">
    <property type="entry name" value="FAD_PCMH"/>
    <property type="match status" value="1"/>
</dbReference>
<dbReference type="InterPro" id="IPR016171">
    <property type="entry name" value="Vanillyl_alc_oxidase_C-sub2"/>
</dbReference>
<gene>
    <name evidence="4" type="ORF">C8E01_105295</name>
</gene>
<comment type="caution">
    <text evidence="4">The sequence shown here is derived from an EMBL/GenBank/DDBJ whole genome shotgun (WGS) entry which is preliminary data.</text>
</comment>
<name>A0A2U1AY53_9BACT</name>
<keyword evidence="5" id="KW-1185">Reference proteome</keyword>
<dbReference type="InterPro" id="IPR016169">
    <property type="entry name" value="FAD-bd_PCMH_sub2"/>
</dbReference>
<reference evidence="4 5" key="1">
    <citation type="submission" date="2018-04" db="EMBL/GenBank/DDBJ databases">
        <title>Genomic Encyclopedia of Type Strains, Phase IV (KMG-IV): sequencing the most valuable type-strain genomes for metagenomic binning, comparative biology and taxonomic classification.</title>
        <authorList>
            <person name="Goeker M."/>
        </authorList>
    </citation>
    <scope>NUCLEOTIDE SEQUENCE [LARGE SCALE GENOMIC DNA]</scope>
    <source>
        <strain evidence="4 5">DSM 100231</strain>
    </source>
</reference>
<keyword evidence="2" id="KW-0560">Oxidoreductase</keyword>
<evidence type="ECO:0000313" key="5">
    <source>
        <dbReference type="Proteomes" id="UP000245466"/>
    </source>
</evidence>
<dbReference type="Pfam" id="PF01565">
    <property type="entry name" value="FAD_binding_4"/>
    <property type="match status" value="1"/>
</dbReference>
<feature type="domain" description="FAD-binding PCMH-type" evidence="3">
    <location>
        <begin position="12"/>
        <end position="182"/>
    </location>
</feature>